<dbReference type="EMBL" id="VYYT01000488">
    <property type="protein sequence ID" value="KAK2733820.1"/>
    <property type="molecule type" value="Genomic_DNA"/>
</dbReference>
<feature type="region of interest" description="Disordered" evidence="2">
    <location>
        <begin position="312"/>
        <end position="345"/>
    </location>
</feature>
<dbReference type="InterPro" id="IPR010730">
    <property type="entry name" value="HET"/>
</dbReference>
<accession>A0AAD9Y343</accession>
<keyword evidence="5" id="KW-1185">Reference proteome</keyword>
<evidence type="ECO:0000313" key="5">
    <source>
        <dbReference type="Proteomes" id="UP001281614"/>
    </source>
</evidence>
<organism evidence="4 5">
    <name type="scientific">Colletotrichum kahawae</name>
    <name type="common">Coffee berry disease fungus</name>
    <dbReference type="NCBI Taxonomy" id="34407"/>
    <lineage>
        <taxon>Eukaryota</taxon>
        <taxon>Fungi</taxon>
        <taxon>Dikarya</taxon>
        <taxon>Ascomycota</taxon>
        <taxon>Pezizomycotina</taxon>
        <taxon>Sordariomycetes</taxon>
        <taxon>Hypocreomycetidae</taxon>
        <taxon>Glomerellales</taxon>
        <taxon>Glomerellaceae</taxon>
        <taxon>Colletotrichum</taxon>
        <taxon>Colletotrichum gloeosporioides species complex</taxon>
    </lineage>
</organism>
<dbReference type="PANTHER" id="PTHR33112">
    <property type="entry name" value="DOMAIN PROTEIN, PUTATIVE-RELATED"/>
    <property type="match status" value="1"/>
</dbReference>
<sequence length="345" mass="40223">MTLSHRWDHLTGEEAQLTVRNIDSRIEGLSLSSLPPSFRYAAFLTRQLGIRYLWIDSLCILQDSRDDWLRESVQMGEVYSASYCTIATSNDALENYNNQYQQLNDDSQHVRECFNASEDEDTILPRWVGLNLLGERRSHIPSNQNHVRLFDSEPWDWEETIDQTVLSGRAWTLQERQLSRRVIHVTSSSLLWECRTSRGSEQVPWTDQVAANMKTEARYRINDSIKNNRQIFQKDSPSYFYNLWYEIIWDYSNRLLTEESDKLPGLAGLAHTLANMIGDEYVAGLWKKDIVSGLLWKTRRWNMNEEYRGRRIPRRSIRPSPPGFAPSGPHGAIQHTRPSCWRAPS</sequence>
<feature type="coiled-coil region" evidence="1">
    <location>
        <begin position="86"/>
        <end position="113"/>
    </location>
</feature>
<keyword evidence="1" id="KW-0175">Coiled coil</keyword>
<feature type="domain" description="Heterokaryon incompatibility" evidence="3">
    <location>
        <begin position="2"/>
        <end position="175"/>
    </location>
</feature>
<protein>
    <submittedName>
        <fullName evidence="4">Heterokaryon incompatibility protein</fullName>
    </submittedName>
</protein>
<name>A0AAD9Y343_COLKA</name>
<evidence type="ECO:0000256" key="1">
    <source>
        <dbReference type="SAM" id="Coils"/>
    </source>
</evidence>
<comment type="caution">
    <text evidence="4">The sequence shown here is derived from an EMBL/GenBank/DDBJ whole genome shotgun (WGS) entry which is preliminary data.</text>
</comment>
<evidence type="ECO:0000259" key="3">
    <source>
        <dbReference type="Pfam" id="PF06985"/>
    </source>
</evidence>
<dbReference type="AlphaFoldDB" id="A0AAD9Y343"/>
<reference evidence="4" key="1">
    <citation type="submission" date="2023-02" db="EMBL/GenBank/DDBJ databases">
        <title>Colletotrichum kahawae CIFC_Que2 genome sequencing and assembly.</title>
        <authorList>
            <person name="Baroncelli R."/>
        </authorList>
    </citation>
    <scope>NUCLEOTIDE SEQUENCE</scope>
    <source>
        <strain evidence="4">CIFC_Que2</strain>
    </source>
</reference>
<dbReference type="Proteomes" id="UP001281614">
    <property type="component" value="Unassembled WGS sequence"/>
</dbReference>
<gene>
    <name evidence="4" type="ORF">CKAH01_08234</name>
</gene>
<proteinExistence type="predicted"/>
<evidence type="ECO:0000313" key="4">
    <source>
        <dbReference type="EMBL" id="KAK2733820.1"/>
    </source>
</evidence>
<evidence type="ECO:0000256" key="2">
    <source>
        <dbReference type="SAM" id="MobiDB-lite"/>
    </source>
</evidence>
<dbReference type="PANTHER" id="PTHR33112:SF16">
    <property type="entry name" value="HETEROKARYON INCOMPATIBILITY DOMAIN-CONTAINING PROTEIN"/>
    <property type="match status" value="1"/>
</dbReference>
<dbReference type="Pfam" id="PF06985">
    <property type="entry name" value="HET"/>
    <property type="match status" value="1"/>
</dbReference>